<protein>
    <submittedName>
        <fullName evidence="1">Uncharacterized protein</fullName>
    </submittedName>
</protein>
<comment type="caution">
    <text evidence="1">The sequence shown here is derived from an EMBL/GenBank/DDBJ whole genome shotgun (WGS) entry which is preliminary data.</text>
</comment>
<proteinExistence type="predicted"/>
<dbReference type="RefSeq" id="WP_237872108.1">
    <property type="nucleotide sequence ID" value="NZ_JAKLTR010000007.1"/>
</dbReference>
<evidence type="ECO:0000313" key="2">
    <source>
        <dbReference type="Proteomes" id="UP001165367"/>
    </source>
</evidence>
<gene>
    <name evidence="1" type="ORF">LZZ85_12365</name>
</gene>
<dbReference type="Proteomes" id="UP001165367">
    <property type="component" value="Unassembled WGS sequence"/>
</dbReference>
<organism evidence="1 2">
    <name type="scientific">Terrimonas ginsenosidimutans</name>
    <dbReference type="NCBI Taxonomy" id="2908004"/>
    <lineage>
        <taxon>Bacteria</taxon>
        <taxon>Pseudomonadati</taxon>
        <taxon>Bacteroidota</taxon>
        <taxon>Chitinophagia</taxon>
        <taxon>Chitinophagales</taxon>
        <taxon>Chitinophagaceae</taxon>
        <taxon>Terrimonas</taxon>
    </lineage>
</organism>
<dbReference type="EMBL" id="JAKLTR010000007">
    <property type="protein sequence ID" value="MCG2615084.1"/>
    <property type="molecule type" value="Genomic_DNA"/>
</dbReference>
<name>A0ABS9KS03_9BACT</name>
<keyword evidence="2" id="KW-1185">Reference proteome</keyword>
<evidence type="ECO:0000313" key="1">
    <source>
        <dbReference type="EMBL" id="MCG2615084.1"/>
    </source>
</evidence>
<accession>A0ABS9KS03</accession>
<sequence>METQRNRVISNFRESAVRVFLNLWFDFEKKVRSLNRQEDNNLFDQLQSRYTSSLKVELLKHAEICLSEYCGDRSSLRKNLNDQVAQNISAFITKARLL</sequence>
<reference evidence="1" key="1">
    <citation type="submission" date="2022-01" db="EMBL/GenBank/DDBJ databases">
        <authorList>
            <person name="Jo J.-H."/>
            <person name="Im W.-T."/>
        </authorList>
    </citation>
    <scope>NUCLEOTIDE SEQUENCE</scope>
    <source>
        <strain evidence="1">NA20</strain>
    </source>
</reference>